<dbReference type="Pfam" id="PF06267">
    <property type="entry name" value="DUF1028"/>
    <property type="match status" value="1"/>
</dbReference>
<dbReference type="GO" id="GO:0016787">
    <property type="term" value="F:hydrolase activity"/>
    <property type="evidence" value="ECO:0007669"/>
    <property type="project" value="UniProtKB-KW"/>
</dbReference>
<dbReference type="SUPFAM" id="SSF56235">
    <property type="entry name" value="N-terminal nucleophile aminohydrolases (Ntn hydrolases)"/>
    <property type="match status" value="1"/>
</dbReference>
<dbReference type="Proteomes" id="UP000243207">
    <property type="component" value="Chromosome I"/>
</dbReference>
<gene>
    <name evidence="2" type="ORF">SAMN05216421_3339</name>
</gene>
<dbReference type="OrthoDB" id="9790012at2"/>
<organism evidence="2 3">
    <name type="scientific">Halopseudomonas xinjiangensis</name>
    <dbReference type="NCBI Taxonomy" id="487184"/>
    <lineage>
        <taxon>Bacteria</taxon>
        <taxon>Pseudomonadati</taxon>
        <taxon>Pseudomonadota</taxon>
        <taxon>Gammaproteobacteria</taxon>
        <taxon>Pseudomonadales</taxon>
        <taxon>Pseudomonadaceae</taxon>
        <taxon>Halopseudomonas</taxon>
    </lineage>
</organism>
<evidence type="ECO:0000256" key="1">
    <source>
        <dbReference type="SAM" id="MobiDB-lite"/>
    </source>
</evidence>
<name>A0A1H1Z296_9GAMM</name>
<evidence type="ECO:0000313" key="2">
    <source>
        <dbReference type="EMBL" id="SDT27306.1"/>
    </source>
</evidence>
<evidence type="ECO:0000313" key="3">
    <source>
        <dbReference type="Proteomes" id="UP000243207"/>
    </source>
</evidence>
<accession>A0A1H1Z296</accession>
<dbReference type="InterPro" id="IPR029055">
    <property type="entry name" value="Ntn_hydrolases_N"/>
</dbReference>
<dbReference type="STRING" id="487184.SAMN05216421_3339"/>
<protein>
    <submittedName>
        <fullName evidence="2">Uncharacterized conserved protein, Ntn-hydrolase superfamily</fullName>
    </submittedName>
</protein>
<proteinExistence type="predicted"/>
<dbReference type="Gene3D" id="3.60.20.10">
    <property type="entry name" value="Glutamine Phosphoribosylpyrophosphate, subunit 1, domain 1"/>
    <property type="match status" value="1"/>
</dbReference>
<keyword evidence="3" id="KW-1185">Reference proteome</keyword>
<keyword evidence="2" id="KW-0378">Hydrolase</keyword>
<dbReference type="PANTHER" id="PTHR39328">
    <property type="entry name" value="BLL2871 PROTEIN"/>
    <property type="match status" value="1"/>
</dbReference>
<dbReference type="InterPro" id="IPR010430">
    <property type="entry name" value="DUF1028"/>
</dbReference>
<sequence>MTFSVVAHCARTGQIGVGASTAVQSVGKLACHGIPKVGVIASQALLNPYLAYDGLRLMQHGASASDALDQVIKLDAQRQDRQVGVVDMQGRTAVWTGCDTIPWAGHLQGDGFATQGNRLAGPHVLDSVVATMNCTVHLDLAERLVLAIQTGESEGGDVKGERSANIMVFSEEEYPLCDIRIDDHDDPMQELGRLYRLYIEEILPSMSNIPKRKDVPRPPGAEPGPLAMLKGRLP</sequence>
<dbReference type="RefSeq" id="WP_157718195.1">
    <property type="nucleotide sequence ID" value="NZ_LT629736.1"/>
</dbReference>
<reference evidence="3" key="1">
    <citation type="submission" date="2016-10" db="EMBL/GenBank/DDBJ databases">
        <authorList>
            <person name="Varghese N."/>
            <person name="Submissions S."/>
        </authorList>
    </citation>
    <scope>NUCLEOTIDE SEQUENCE [LARGE SCALE GENOMIC DNA]</scope>
    <source>
        <strain evidence="3">NRRL B-51270</strain>
    </source>
</reference>
<feature type="region of interest" description="Disordered" evidence="1">
    <location>
        <begin position="209"/>
        <end position="234"/>
    </location>
</feature>
<dbReference type="EMBL" id="LT629736">
    <property type="protein sequence ID" value="SDT27306.1"/>
    <property type="molecule type" value="Genomic_DNA"/>
</dbReference>
<dbReference type="PANTHER" id="PTHR39328:SF1">
    <property type="entry name" value="BLL2871 PROTEIN"/>
    <property type="match status" value="1"/>
</dbReference>
<dbReference type="AlphaFoldDB" id="A0A1H1Z296"/>